<keyword evidence="5" id="KW-1185">Reference proteome</keyword>
<dbReference type="SMART" id="SM00382">
    <property type="entry name" value="AAA"/>
    <property type="match status" value="1"/>
</dbReference>
<keyword evidence="2" id="KW-0067">ATP-binding</keyword>
<keyword evidence="1" id="KW-0547">Nucleotide-binding</keyword>
<accession>A0A2K5ARY1</accession>
<proteinExistence type="predicted"/>
<dbReference type="RefSeq" id="WP_103286933.1">
    <property type="nucleotide sequence ID" value="NZ_LT981265.1"/>
</dbReference>
<dbReference type="GeneID" id="41595243"/>
<reference evidence="5" key="1">
    <citation type="submission" date="2018-01" db="EMBL/GenBank/DDBJ databases">
        <authorList>
            <person name="Kerou L M."/>
        </authorList>
    </citation>
    <scope>NUCLEOTIDE SEQUENCE [LARGE SCALE GENOMIC DNA]</scope>
    <source>
        <strain evidence="5">SCU2</strain>
    </source>
</reference>
<dbReference type="AlphaFoldDB" id="A0A2K5ARY1"/>
<dbReference type="Gene3D" id="3.40.50.300">
    <property type="entry name" value="P-loop containing nucleotide triphosphate hydrolases"/>
    <property type="match status" value="1"/>
</dbReference>
<evidence type="ECO:0000259" key="3">
    <source>
        <dbReference type="SMART" id="SM00382"/>
    </source>
</evidence>
<feature type="domain" description="AAA+ ATPase" evidence="3">
    <location>
        <begin position="21"/>
        <end position="189"/>
    </location>
</feature>
<dbReference type="SUPFAM" id="SSF52540">
    <property type="entry name" value="P-loop containing nucleoside triphosphate hydrolases"/>
    <property type="match status" value="1"/>
</dbReference>
<dbReference type="GO" id="GO:0005524">
    <property type="term" value="F:ATP binding"/>
    <property type="evidence" value="ECO:0007669"/>
    <property type="project" value="UniProtKB-KW"/>
</dbReference>
<gene>
    <name evidence="4" type="ORF">NCAV_1239</name>
</gene>
<evidence type="ECO:0000313" key="5">
    <source>
        <dbReference type="Proteomes" id="UP000236248"/>
    </source>
</evidence>
<dbReference type="PANTHER" id="PTHR43637">
    <property type="entry name" value="UPF0273 PROTEIN TM_0370"/>
    <property type="match status" value="1"/>
</dbReference>
<sequence length="485" mass="54861">MMELKVRDAFEQIFKPFMDIEPVALLIRGLPGAGKTTLALELMRNVRDRYKCFYISTRVSYNKLRKQLPWVEDILDDGTALQFMPDHTAASGKNGDMNKIDGIDLRLGTANNLLNLVVDKLISSKRAFIVLDSWDALAKEIPVDERLKMEKSMLAVADANDGMLVFISEEPEMNTLAYLVDAIITLDMERRNGVWVRTMHIDKMRGVAIRKNKFIYTLEGGHFTIVYDGKRVGYVSSLFPPLASKNGYISTGSRDMDNALGDGIREGSVVVLEVDSNVNMHYARIIMLCTVLNNIRSNRSAMVICGQDEPLVKVLRKIVPHCTLHDLGRLMVFTSPSHIREQEYATAYRELSTYDKNSIEEGMIMNLTDDPEENFALLIDSYIKLKEDGKSMVIYSNMIWKDLERVKDNLVHGAKIIRNNRDVLMITVKSGTELADAANMLADVHIKLVKENDVHILSIVKPEEKVYAVMLDDDGYPSYSLLPLL</sequence>
<dbReference type="Pfam" id="PF07088">
    <property type="entry name" value="GvpD_P-loop"/>
    <property type="match status" value="1"/>
</dbReference>
<evidence type="ECO:0000256" key="1">
    <source>
        <dbReference type="ARBA" id="ARBA00022741"/>
    </source>
</evidence>
<dbReference type="Proteomes" id="UP000236248">
    <property type="component" value="Chromosome NCAV"/>
</dbReference>
<organism evidence="4 5">
    <name type="scientific">Candidatus Nitrosocaldus cavascurensis</name>
    <dbReference type="NCBI Taxonomy" id="2058097"/>
    <lineage>
        <taxon>Archaea</taxon>
        <taxon>Nitrososphaerota</taxon>
        <taxon>Nitrososphaeria</taxon>
        <taxon>Candidatus Nitrosocaldales</taxon>
        <taxon>Candidatus Nitrosocaldaceae</taxon>
        <taxon>Candidatus Nitrosocaldus</taxon>
    </lineage>
</organism>
<dbReference type="KEGG" id="ncv:NCAV_1239"/>
<dbReference type="EMBL" id="LT981265">
    <property type="protein sequence ID" value="SPC34406.1"/>
    <property type="molecule type" value="Genomic_DNA"/>
</dbReference>
<evidence type="ECO:0000313" key="4">
    <source>
        <dbReference type="EMBL" id="SPC34406.1"/>
    </source>
</evidence>
<dbReference type="PANTHER" id="PTHR43637:SF2">
    <property type="entry name" value="PROTEIN GVPD 1"/>
    <property type="match status" value="1"/>
</dbReference>
<dbReference type="InterPro" id="IPR009788">
    <property type="entry name" value="GvpD_P-loop"/>
</dbReference>
<dbReference type="InterPro" id="IPR003593">
    <property type="entry name" value="AAA+_ATPase"/>
</dbReference>
<dbReference type="InterPro" id="IPR027417">
    <property type="entry name" value="P-loop_NTPase"/>
</dbReference>
<name>A0A2K5ARY1_9ARCH</name>
<protein>
    <recommendedName>
        <fullName evidence="3">AAA+ ATPase domain-containing protein</fullName>
    </recommendedName>
</protein>
<evidence type="ECO:0000256" key="2">
    <source>
        <dbReference type="ARBA" id="ARBA00022840"/>
    </source>
</evidence>